<gene>
    <name evidence="1" type="ORF">PXEA_LOCUS58</name>
</gene>
<dbReference type="Proteomes" id="UP000784294">
    <property type="component" value="Unassembled WGS sequence"/>
</dbReference>
<name>A0A3S4ZTD8_9PLAT</name>
<accession>A0A3S4ZTD8</accession>
<dbReference type="EMBL" id="CAAALY010000125">
    <property type="protein sequence ID" value="VEL06618.1"/>
    <property type="molecule type" value="Genomic_DNA"/>
</dbReference>
<evidence type="ECO:0000313" key="1">
    <source>
        <dbReference type="EMBL" id="VEL06618.1"/>
    </source>
</evidence>
<organism evidence="1 2">
    <name type="scientific">Protopolystoma xenopodis</name>
    <dbReference type="NCBI Taxonomy" id="117903"/>
    <lineage>
        <taxon>Eukaryota</taxon>
        <taxon>Metazoa</taxon>
        <taxon>Spiralia</taxon>
        <taxon>Lophotrochozoa</taxon>
        <taxon>Platyhelminthes</taxon>
        <taxon>Monogenea</taxon>
        <taxon>Polyopisthocotylea</taxon>
        <taxon>Polystomatidea</taxon>
        <taxon>Polystomatidae</taxon>
        <taxon>Protopolystoma</taxon>
    </lineage>
</organism>
<protein>
    <submittedName>
        <fullName evidence="1">Uncharacterized protein</fullName>
    </submittedName>
</protein>
<proteinExistence type="predicted"/>
<comment type="caution">
    <text evidence="1">The sequence shown here is derived from an EMBL/GenBank/DDBJ whole genome shotgun (WGS) entry which is preliminary data.</text>
</comment>
<reference evidence="1" key="1">
    <citation type="submission" date="2018-11" db="EMBL/GenBank/DDBJ databases">
        <authorList>
            <consortium name="Pathogen Informatics"/>
        </authorList>
    </citation>
    <scope>NUCLEOTIDE SEQUENCE</scope>
</reference>
<evidence type="ECO:0000313" key="2">
    <source>
        <dbReference type="Proteomes" id="UP000784294"/>
    </source>
</evidence>
<sequence length="230" mass="25055">MGKYPRGLMITGFEPVALDRSLDTDSNLRSADDRNLKNCKCSELTSLSLTVPMGFNWDRDDHSDATVPLFNKVSQRLAEHRDYQRGLQFRPHPDLISVPLQDSNLLRGSAANSLDMLTTKQHFHGSSWATGRSASAVGTEESLSCIISASPQANIVEFSSCSAQSLLGPKYSEQVHIFLLFLPSSPLSISPLPAHLCTSSSLSLARASALSRARFCSLHLVTWTLGHLAG</sequence>
<keyword evidence="2" id="KW-1185">Reference proteome</keyword>
<dbReference type="AlphaFoldDB" id="A0A3S4ZTD8"/>